<feature type="compositionally biased region" description="Basic and acidic residues" evidence="5">
    <location>
        <begin position="37"/>
        <end position="54"/>
    </location>
</feature>
<keyword evidence="8" id="KW-1185">Reference proteome</keyword>
<dbReference type="InterPro" id="IPR001509">
    <property type="entry name" value="Epimerase_deHydtase"/>
</dbReference>
<evidence type="ECO:0000256" key="2">
    <source>
        <dbReference type="ARBA" id="ARBA00022793"/>
    </source>
</evidence>
<evidence type="ECO:0000256" key="5">
    <source>
        <dbReference type="SAM" id="MobiDB-lite"/>
    </source>
</evidence>
<name>A0ABN2TQ66_9MICO</name>
<evidence type="ECO:0000256" key="4">
    <source>
        <dbReference type="ARBA" id="ARBA00023239"/>
    </source>
</evidence>
<dbReference type="PANTHER" id="PTHR43078:SF6">
    <property type="entry name" value="UDP-GLUCURONIC ACID DECARBOXYLASE 1"/>
    <property type="match status" value="1"/>
</dbReference>
<dbReference type="InterPro" id="IPR036291">
    <property type="entry name" value="NAD(P)-bd_dom_sf"/>
</dbReference>
<dbReference type="SUPFAM" id="SSF51735">
    <property type="entry name" value="NAD(P)-binding Rossmann-fold domains"/>
    <property type="match status" value="1"/>
</dbReference>
<dbReference type="Pfam" id="PF01370">
    <property type="entry name" value="Epimerase"/>
    <property type="match status" value="1"/>
</dbReference>
<comment type="caution">
    <text evidence="7">The sequence shown here is derived from an EMBL/GenBank/DDBJ whole genome shotgun (WGS) entry which is preliminary data.</text>
</comment>
<sequence>MVGGTGPGATARRPFHPSGAGYATGVEGVEAAAGRRGSRDGSRGGSRQDSRDDVGRRVVVTGGAGFLGGWLCRRLLDDGCEVVAVDNLVTGTPAVVEELEARPHFSFIEADVTRVLDVPGHVDLVMHLASPASPVHYAALPVETMLVGSQGTMHALDLAQVRGARFVLASTSEVYGDPLVHPQPETYWGNVNPVGPRSVYDEAKRFAEALTTAYRTSRGVDTGIARIFNTYGPGMRTDDGRMIPAFMTQALKGEPVTVTGDGSQTRSLCFVTDTVDGLCALAASDCVGPVNLGGDDEVTVLELAETVCRLAGSSSPITFVDLPEDDPRVRRPDTARAAQLLGWKPQVPVEEGLRRTLEWFEEQLRSAA</sequence>
<keyword evidence="3" id="KW-0520">NAD</keyword>
<reference evidence="7 8" key="1">
    <citation type="journal article" date="2019" name="Int. J. Syst. Evol. Microbiol.">
        <title>The Global Catalogue of Microorganisms (GCM) 10K type strain sequencing project: providing services to taxonomists for standard genome sequencing and annotation.</title>
        <authorList>
            <consortium name="The Broad Institute Genomics Platform"/>
            <consortium name="The Broad Institute Genome Sequencing Center for Infectious Disease"/>
            <person name="Wu L."/>
            <person name="Ma J."/>
        </authorList>
    </citation>
    <scope>NUCLEOTIDE SEQUENCE [LARGE SCALE GENOMIC DNA]</scope>
    <source>
        <strain evidence="7 8">JCM 14283</strain>
    </source>
</reference>
<keyword evidence="4" id="KW-0456">Lyase</keyword>
<keyword evidence="2" id="KW-0210">Decarboxylase</keyword>
<protein>
    <submittedName>
        <fullName evidence="7">GDP-mannose 4,6-dehydratase</fullName>
    </submittedName>
</protein>
<dbReference type="PANTHER" id="PTHR43078">
    <property type="entry name" value="UDP-GLUCURONIC ACID DECARBOXYLASE-RELATED"/>
    <property type="match status" value="1"/>
</dbReference>
<feature type="compositionally biased region" description="Low complexity" evidence="5">
    <location>
        <begin position="19"/>
        <end position="35"/>
    </location>
</feature>
<evidence type="ECO:0000256" key="1">
    <source>
        <dbReference type="ARBA" id="ARBA00001911"/>
    </source>
</evidence>
<evidence type="ECO:0000256" key="3">
    <source>
        <dbReference type="ARBA" id="ARBA00023027"/>
    </source>
</evidence>
<dbReference type="Gene3D" id="3.40.50.720">
    <property type="entry name" value="NAD(P)-binding Rossmann-like Domain"/>
    <property type="match status" value="1"/>
</dbReference>
<dbReference type="InterPro" id="IPR044516">
    <property type="entry name" value="UXS-like"/>
</dbReference>
<evidence type="ECO:0000313" key="8">
    <source>
        <dbReference type="Proteomes" id="UP001501285"/>
    </source>
</evidence>
<dbReference type="Gene3D" id="3.90.25.10">
    <property type="entry name" value="UDP-galactose 4-epimerase, domain 1"/>
    <property type="match status" value="1"/>
</dbReference>
<dbReference type="EMBL" id="BAAANB010000001">
    <property type="protein sequence ID" value="GAA2016821.1"/>
    <property type="molecule type" value="Genomic_DNA"/>
</dbReference>
<feature type="region of interest" description="Disordered" evidence="5">
    <location>
        <begin position="1"/>
        <end position="54"/>
    </location>
</feature>
<gene>
    <name evidence="7" type="ORF">GCM10009740_00120</name>
</gene>
<dbReference type="CDD" id="cd05230">
    <property type="entry name" value="UGD_SDR_e"/>
    <property type="match status" value="1"/>
</dbReference>
<organism evidence="7 8">
    <name type="scientific">Terrabacter terrae</name>
    <dbReference type="NCBI Taxonomy" id="318434"/>
    <lineage>
        <taxon>Bacteria</taxon>
        <taxon>Bacillati</taxon>
        <taxon>Actinomycetota</taxon>
        <taxon>Actinomycetes</taxon>
        <taxon>Micrococcales</taxon>
        <taxon>Intrasporangiaceae</taxon>
        <taxon>Terrabacter</taxon>
    </lineage>
</organism>
<feature type="domain" description="NAD-dependent epimerase/dehydratase" evidence="6">
    <location>
        <begin position="58"/>
        <end position="284"/>
    </location>
</feature>
<comment type="cofactor">
    <cofactor evidence="1">
        <name>NAD(+)</name>
        <dbReference type="ChEBI" id="CHEBI:57540"/>
    </cofactor>
</comment>
<evidence type="ECO:0000259" key="6">
    <source>
        <dbReference type="Pfam" id="PF01370"/>
    </source>
</evidence>
<proteinExistence type="predicted"/>
<accession>A0ABN2TQ66</accession>
<evidence type="ECO:0000313" key="7">
    <source>
        <dbReference type="EMBL" id="GAA2016821.1"/>
    </source>
</evidence>
<dbReference type="Proteomes" id="UP001501285">
    <property type="component" value="Unassembled WGS sequence"/>
</dbReference>